<sequence length="113" mass="12331">MGNCSSKRAPRSLEPARPVSIPLHNSTAQPAGNVHHAQHLQGARPPKIPHRTEKPMSLKIRTEILNAMQKAFGSLKRNTSDADVMVPEGVIDVIEDYLIKHGMVRRAGKGIGI</sequence>
<gene>
    <name evidence="2" type="ORF">BPAE_0004g00500</name>
</gene>
<evidence type="ECO:0000313" key="3">
    <source>
        <dbReference type="Proteomes" id="UP000297910"/>
    </source>
</evidence>
<name>A0A4Z1G8M8_9HELO</name>
<dbReference type="AlphaFoldDB" id="A0A4Z1G8M8"/>
<accession>A0A4Z1G8M8</accession>
<keyword evidence="3" id="KW-1185">Reference proteome</keyword>
<organism evidence="2 3">
    <name type="scientific">Botrytis paeoniae</name>
    <dbReference type="NCBI Taxonomy" id="278948"/>
    <lineage>
        <taxon>Eukaryota</taxon>
        <taxon>Fungi</taxon>
        <taxon>Dikarya</taxon>
        <taxon>Ascomycota</taxon>
        <taxon>Pezizomycotina</taxon>
        <taxon>Leotiomycetes</taxon>
        <taxon>Helotiales</taxon>
        <taxon>Sclerotiniaceae</taxon>
        <taxon>Botrytis</taxon>
    </lineage>
</organism>
<dbReference type="EMBL" id="PQXI01000004">
    <property type="protein sequence ID" value="TGO30593.1"/>
    <property type="molecule type" value="Genomic_DNA"/>
</dbReference>
<protein>
    <submittedName>
        <fullName evidence="2">Uncharacterized protein</fullName>
    </submittedName>
</protein>
<dbReference type="Proteomes" id="UP000297910">
    <property type="component" value="Unassembled WGS sequence"/>
</dbReference>
<reference evidence="2 3" key="1">
    <citation type="submission" date="2017-12" db="EMBL/GenBank/DDBJ databases">
        <title>Comparative genomics of Botrytis spp.</title>
        <authorList>
            <person name="Valero-Jimenez C.A."/>
            <person name="Tapia P."/>
            <person name="Veloso J."/>
            <person name="Silva-Moreno E."/>
            <person name="Staats M."/>
            <person name="Valdes J.H."/>
            <person name="Van Kan J.A.L."/>
        </authorList>
    </citation>
    <scope>NUCLEOTIDE SEQUENCE [LARGE SCALE GENOMIC DNA]</scope>
    <source>
        <strain evidence="2 3">Bp0003</strain>
    </source>
</reference>
<proteinExistence type="predicted"/>
<comment type="caution">
    <text evidence="2">The sequence shown here is derived from an EMBL/GenBank/DDBJ whole genome shotgun (WGS) entry which is preliminary data.</text>
</comment>
<evidence type="ECO:0000313" key="2">
    <source>
        <dbReference type="EMBL" id="TGO30593.1"/>
    </source>
</evidence>
<evidence type="ECO:0000256" key="1">
    <source>
        <dbReference type="SAM" id="MobiDB-lite"/>
    </source>
</evidence>
<feature type="region of interest" description="Disordered" evidence="1">
    <location>
        <begin position="1"/>
        <end position="51"/>
    </location>
</feature>